<organism evidence="2 3">
    <name type="scientific">Armillaria novae-zelandiae</name>
    <dbReference type="NCBI Taxonomy" id="153914"/>
    <lineage>
        <taxon>Eukaryota</taxon>
        <taxon>Fungi</taxon>
        <taxon>Dikarya</taxon>
        <taxon>Basidiomycota</taxon>
        <taxon>Agaricomycotina</taxon>
        <taxon>Agaricomycetes</taxon>
        <taxon>Agaricomycetidae</taxon>
        <taxon>Agaricales</taxon>
        <taxon>Marasmiineae</taxon>
        <taxon>Physalacriaceae</taxon>
        <taxon>Armillaria</taxon>
    </lineage>
</organism>
<proteinExistence type="predicted"/>
<evidence type="ECO:0000313" key="3">
    <source>
        <dbReference type="Proteomes" id="UP001175227"/>
    </source>
</evidence>
<accession>A0AA39U5H9</accession>
<keyword evidence="3" id="KW-1185">Reference proteome</keyword>
<name>A0AA39U5H9_9AGAR</name>
<feature type="compositionally biased region" description="Low complexity" evidence="1">
    <location>
        <begin position="234"/>
        <end position="249"/>
    </location>
</feature>
<reference evidence="2" key="1">
    <citation type="submission" date="2023-06" db="EMBL/GenBank/DDBJ databases">
        <authorList>
            <consortium name="Lawrence Berkeley National Laboratory"/>
            <person name="Ahrendt S."/>
            <person name="Sahu N."/>
            <person name="Indic B."/>
            <person name="Wong-Bajracharya J."/>
            <person name="Merenyi Z."/>
            <person name="Ke H.-M."/>
            <person name="Monk M."/>
            <person name="Kocsube S."/>
            <person name="Drula E."/>
            <person name="Lipzen A."/>
            <person name="Balint B."/>
            <person name="Henrissat B."/>
            <person name="Andreopoulos B."/>
            <person name="Martin F.M."/>
            <person name="Harder C.B."/>
            <person name="Rigling D."/>
            <person name="Ford K.L."/>
            <person name="Foster G.D."/>
            <person name="Pangilinan J."/>
            <person name="Papanicolaou A."/>
            <person name="Barry K."/>
            <person name="LaButti K."/>
            <person name="Viragh M."/>
            <person name="Koriabine M."/>
            <person name="Yan M."/>
            <person name="Riley R."/>
            <person name="Champramary S."/>
            <person name="Plett K.L."/>
            <person name="Tsai I.J."/>
            <person name="Slot J."/>
            <person name="Sipos G."/>
            <person name="Plett J."/>
            <person name="Nagy L.G."/>
            <person name="Grigoriev I.V."/>
        </authorList>
    </citation>
    <scope>NUCLEOTIDE SEQUENCE</scope>
    <source>
        <strain evidence="2">ICMP 16352</strain>
    </source>
</reference>
<comment type="caution">
    <text evidence="2">The sequence shown here is derived from an EMBL/GenBank/DDBJ whole genome shotgun (WGS) entry which is preliminary data.</text>
</comment>
<gene>
    <name evidence="2" type="ORF">IW261DRAFT_1341389</name>
</gene>
<evidence type="ECO:0000313" key="2">
    <source>
        <dbReference type="EMBL" id="KAK0474748.1"/>
    </source>
</evidence>
<dbReference type="AlphaFoldDB" id="A0AA39U5H9"/>
<feature type="non-terminal residue" evidence="2">
    <location>
        <position position="304"/>
    </location>
</feature>
<protein>
    <submittedName>
        <fullName evidence="2">Uncharacterized protein</fullName>
    </submittedName>
</protein>
<dbReference type="EMBL" id="JAUEPR010000025">
    <property type="protein sequence ID" value="KAK0474748.1"/>
    <property type="molecule type" value="Genomic_DNA"/>
</dbReference>
<evidence type="ECO:0000256" key="1">
    <source>
        <dbReference type="SAM" id="MobiDB-lite"/>
    </source>
</evidence>
<feature type="region of interest" description="Disordered" evidence="1">
    <location>
        <begin position="211"/>
        <end position="249"/>
    </location>
</feature>
<feature type="compositionally biased region" description="Polar residues" evidence="1">
    <location>
        <begin position="218"/>
        <end position="233"/>
    </location>
</feature>
<sequence>MSLNAIPTTRVYPEVVQTAPEKVPMMLAGEKNPMEDHWLDWATCCQTYFTNKETVKVENYIINVAGGLKPHRVALWYQANHVELNKLTFEEFLTKCMMKWLPSTWQKSRQAKLLSITQGTSSFSDLANAMINHNSALSGSNCHLDDERLRTQLDLVMDPLLRAEVDENEKIYTEKDLDAWVDLVVIVDERHTHEKEMRLAEVEEHARKIMTNDKKRSSTTAGFNNASRTGQNPNTSFSNTSSSNTSTLTTYKARPRLPQITESERALLRLNFGCTKCRQFFVNHDRTNCKNDFPSPIGYHTLMQ</sequence>
<dbReference type="Proteomes" id="UP001175227">
    <property type="component" value="Unassembled WGS sequence"/>
</dbReference>